<name>A0ACC3DBP3_9PEZI</name>
<comment type="caution">
    <text evidence="1">The sequence shown here is derived from an EMBL/GenBank/DDBJ whole genome shotgun (WGS) entry which is preliminary data.</text>
</comment>
<dbReference type="Proteomes" id="UP001186974">
    <property type="component" value="Unassembled WGS sequence"/>
</dbReference>
<accession>A0ACC3DBP3</accession>
<evidence type="ECO:0000313" key="1">
    <source>
        <dbReference type="EMBL" id="KAK3064933.1"/>
    </source>
</evidence>
<keyword evidence="2" id="KW-1185">Reference proteome</keyword>
<proteinExistence type="predicted"/>
<reference evidence="1" key="1">
    <citation type="submission" date="2024-09" db="EMBL/GenBank/DDBJ databases">
        <title>Black Yeasts Isolated from many extreme environments.</title>
        <authorList>
            <person name="Coleine C."/>
            <person name="Stajich J.E."/>
            <person name="Selbmann L."/>
        </authorList>
    </citation>
    <scope>NUCLEOTIDE SEQUENCE</scope>
    <source>
        <strain evidence="1">CCFEE 5737</strain>
    </source>
</reference>
<sequence>MSPHDCIFWTAAPSLSETAKPAFALPHNTHRYSPPSLNRGISSRESTPFPDAQEQNEAVNSYHRLQVTFDQPPKNGQEYVFGTDPRVCDVLLGKRRGEGSISGTHFCITFDAQRRVTLRDFSRCGTAVSYDGQGKGQKRSHFTWIIFHGFEEIEVELSGTKFVFRIILAEHEECESDYLTHVDAFLAKRRTAEESGPALPPFDMLDIYSQNTTAAPTAPRSPNQGRIYILLEELGRGEFGAVNKVVDVSNGHMYAGKEFFRPGWEAEVAAMKRVSHVCFLLRLCVCSVDSLQERIVQFVDFRAKPTPLLVMEYLPLGNLQDQHNNAPFAFEEAVELLYEGLQGIDYLHSQGIAHRDIKPANILVVSRRPLSIKFTDFGLVGDLSAMKTFCGTALYAAPEIWKGSSYTSKVDIWPIGVVVLEVAYGLPKLGRGPFRARDWCKRVVQAVEDRPSDGLVDCLSTHMLQIDPEERSSAGECLGEAYEVYCSYRGLRYLRYHEAECTTPTEEASTFRLESYRLRTTGRDHLPQLVPSNESRSPYDDRSRKRQKLDLLSGADRQQTVFTERTLVETSLEEAALGLFPSVREPILTGAPSHG</sequence>
<dbReference type="EMBL" id="JAWDJW010006394">
    <property type="protein sequence ID" value="KAK3064933.1"/>
    <property type="molecule type" value="Genomic_DNA"/>
</dbReference>
<organism evidence="1 2">
    <name type="scientific">Coniosporium uncinatum</name>
    <dbReference type="NCBI Taxonomy" id="93489"/>
    <lineage>
        <taxon>Eukaryota</taxon>
        <taxon>Fungi</taxon>
        <taxon>Dikarya</taxon>
        <taxon>Ascomycota</taxon>
        <taxon>Pezizomycotina</taxon>
        <taxon>Dothideomycetes</taxon>
        <taxon>Dothideomycetes incertae sedis</taxon>
        <taxon>Coniosporium</taxon>
    </lineage>
</organism>
<protein>
    <submittedName>
        <fullName evidence="1">Uncharacterized protein</fullName>
    </submittedName>
</protein>
<evidence type="ECO:0000313" key="2">
    <source>
        <dbReference type="Proteomes" id="UP001186974"/>
    </source>
</evidence>
<gene>
    <name evidence="1" type="ORF">LTS18_002095</name>
</gene>